<name>A0A2A2FG90_9EURY</name>
<feature type="domain" description="Halobacterial output" evidence="2">
    <location>
        <begin position="32"/>
        <end position="97"/>
    </location>
</feature>
<comment type="caution">
    <text evidence="3">The sequence shown here is derived from an EMBL/GenBank/DDBJ whole genome shotgun (WGS) entry which is preliminary data.</text>
</comment>
<dbReference type="InterPro" id="IPR040624">
    <property type="entry name" value="HalOD1"/>
</dbReference>
<reference evidence="3 4" key="1">
    <citation type="submission" date="2017-08" db="EMBL/GenBank/DDBJ databases">
        <title>The strain WRN001 was isolated from Binhai saline alkaline soil, Tianjin, China.</title>
        <authorList>
            <person name="Liu D."/>
            <person name="Zhang G."/>
        </authorList>
    </citation>
    <scope>NUCLEOTIDE SEQUENCE [LARGE SCALE GENOMIC DNA]</scope>
    <source>
        <strain evidence="3 4">WN019</strain>
    </source>
</reference>
<evidence type="ECO:0000313" key="3">
    <source>
        <dbReference type="EMBL" id="PAU83687.1"/>
    </source>
</evidence>
<feature type="region of interest" description="Disordered" evidence="1">
    <location>
        <begin position="1"/>
        <end position="33"/>
    </location>
</feature>
<dbReference type="EMBL" id="NSKC01000004">
    <property type="protein sequence ID" value="PAU83687.1"/>
    <property type="molecule type" value="Genomic_DNA"/>
</dbReference>
<protein>
    <recommendedName>
        <fullName evidence="2">Halobacterial output domain-containing protein</fullName>
    </recommendedName>
</protein>
<dbReference type="OrthoDB" id="271604at2157"/>
<proteinExistence type="predicted"/>
<organism evidence="3 4">
    <name type="scientific">Halorubrum salipaludis</name>
    <dbReference type="NCBI Taxonomy" id="2032630"/>
    <lineage>
        <taxon>Archaea</taxon>
        <taxon>Methanobacteriati</taxon>
        <taxon>Methanobacteriota</taxon>
        <taxon>Stenosarchaea group</taxon>
        <taxon>Halobacteria</taxon>
        <taxon>Halobacteriales</taxon>
        <taxon>Haloferacaceae</taxon>
        <taxon>Halorubrum</taxon>
    </lineage>
</organism>
<dbReference type="Proteomes" id="UP000218083">
    <property type="component" value="Unassembled WGS sequence"/>
</dbReference>
<evidence type="ECO:0000259" key="2">
    <source>
        <dbReference type="Pfam" id="PF18545"/>
    </source>
</evidence>
<evidence type="ECO:0000256" key="1">
    <source>
        <dbReference type="SAM" id="MobiDB-lite"/>
    </source>
</evidence>
<sequence>MSSAPAGSRGHGADSGTVSETVRVEHGDDGPAPSRAVVEAVAGAAGVEPVDLADEAGIVLYDHVDLDALDALVASRHGGDIDVTLSVAGYEVTVDATAVVAERAR</sequence>
<evidence type="ECO:0000313" key="4">
    <source>
        <dbReference type="Proteomes" id="UP000218083"/>
    </source>
</evidence>
<dbReference type="Pfam" id="PF18545">
    <property type="entry name" value="HalOD1"/>
    <property type="match status" value="1"/>
</dbReference>
<keyword evidence="4" id="KW-1185">Reference proteome</keyword>
<accession>A0A2A2FG90</accession>
<gene>
    <name evidence="3" type="ORF">CK500_09250</name>
</gene>
<dbReference type="RefSeq" id="WP_095636944.1">
    <property type="nucleotide sequence ID" value="NZ_NSKC01000004.1"/>
</dbReference>
<dbReference type="AlphaFoldDB" id="A0A2A2FG90"/>